<accession>D6YZT0</accession>
<protein>
    <submittedName>
        <fullName evidence="2">Uncharacterized protein</fullName>
    </submittedName>
</protein>
<reference evidence="3" key="1">
    <citation type="submission" date="2010-02" db="EMBL/GenBank/DDBJ databases">
        <title>Complete sequence of Desulfurivibrio alkaliphilus AHT2.</title>
        <authorList>
            <consortium name="US DOE Joint Genome Institute"/>
            <person name="Pitluck S."/>
            <person name="Chertkov O."/>
            <person name="Detter J.C."/>
            <person name="Han C."/>
            <person name="Tapia R."/>
            <person name="Larimer F."/>
            <person name="Land M."/>
            <person name="Hauser L."/>
            <person name="Kyrpides N."/>
            <person name="Mikhailova N."/>
            <person name="Sorokin D.Y."/>
            <person name="Muyzer G."/>
            <person name="Woyke T."/>
        </authorList>
    </citation>
    <scope>NUCLEOTIDE SEQUENCE [LARGE SCALE GENOMIC DNA]</scope>
    <source>
        <strain evidence="3">DSM 19089 / UNIQEM U267 / AHT2</strain>
    </source>
</reference>
<organism evidence="2 3">
    <name type="scientific">Desulfurivibrio alkaliphilus (strain DSM 19089 / UNIQEM U267 / AHT2)</name>
    <dbReference type="NCBI Taxonomy" id="589865"/>
    <lineage>
        <taxon>Bacteria</taxon>
        <taxon>Pseudomonadati</taxon>
        <taxon>Thermodesulfobacteriota</taxon>
        <taxon>Desulfobulbia</taxon>
        <taxon>Desulfobulbales</taxon>
        <taxon>Desulfobulbaceae</taxon>
        <taxon>Desulfurivibrio</taxon>
    </lineage>
</organism>
<feature type="transmembrane region" description="Helical" evidence="1">
    <location>
        <begin position="21"/>
        <end position="41"/>
    </location>
</feature>
<name>D6YZT0_DESAT</name>
<evidence type="ECO:0000313" key="3">
    <source>
        <dbReference type="Proteomes" id="UP000001508"/>
    </source>
</evidence>
<keyword evidence="1" id="KW-0812">Transmembrane</keyword>
<dbReference type="InParanoid" id="D6YZT0"/>
<dbReference type="Proteomes" id="UP000001508">
    <property type="component" value="Chromosome"/>
</dbReference>
<keyword evidence="3" id="KW-1185">Reference proteome</keyword>
<keyword evidence="1" id="KW-0472">Membrane</keyword>
<dbReference type="HOGENOM" id="CLU_1892819_0_0_7"/>
<proteinExistence type="predicted"/>
<dbReference type="STRING" id="589865.DaAHT2_0381"/>
<evidence type="ECO:0000256" key="1">
    <source>
        <dbReference type="SAM" id="Phobius"/>
    </source>
</evidence>
<evidence type="ECO:0000313" key="2">
    <source>
        <dbReference type="EMBL" id="ADH85087.1"/>
    </source>
</evidence>
<gene>
    <name evidence="2" type="ordered locus">DaAHT2_0381</name>
</gene>
<dbReference type="AlphaFoldDB" id="D6YZT0"/>
<dbReference type="EMBL" id="CP001940">
    <property type="protein sequence ID" value="ADH85087.1"/>
    <property type="molecule type" value="Genomic_DNA"/>
</dbReference>
<dbReference type="eggNOG" id="ENOG503465N">
    <property type="taxonomic scope" value="Bacteria"/>
</dbReference>
<dbReference type="KEGG" id="dak:DaAHT2_0381"/>
<sequence length="134" mass="15363">MIIGLPNIPYRFGGHNLGRDTVLIAAWSMSLWFGAVILSCWRDRKLIWLAPVVSFILITNALSFFSFPYYGYRADQKIILEKIHDWNRSEPVEVALVLSWRGLAFSQNTCIDHTIPMLKMVGIISPQREVIVVQ</sequence>
<keyword evidence="1" id="KW-1133">Transmembrane helix</keyword>
<feature type="transmembrane region" description="Helical" evidence="1">
    <location>
        <begin position="47"/>
        <end position="72"/>
    </location>
</feature>